<sequence length="389" mass="44051">MAESKNTIVHSPLELKGLAKYLSLTCHRALERGVWTFCELGIADIMADYQAPITAKQLSQLNGNTWNAEFLYRLLRVIADVDIVKEIINNDNDNDNEDSNRKSCPEETVQYQLTDDGLLLTSNHSSRARDMIRLDLGPHADKVSTYLPSLIKFGYKNGNGFEQVFGCSLFEYMQKEENKEYANIFDNSMVAYSNLVTSSIVSLIDFTRFNKLVDVAGGLGTLLSSILEKHPNLHGILFDLPHVIDNAKTLDPNEFQQKQVESTRYEFAAGDMFKPETLPSADAYLLKYIIHDWNDEKAVEILQSIRNANKGQIEKTITVFIVEMVILSNRKDNWETHALDLEMLCGVSSKERNLFEYISLLNKSGYELKDLHKTQGIMSIIEAVTTTSN</sequence>
<name>A0A815XNT8_9BILA</name>
<evidence type="ECO:0000313" key="8">
    <source>
        <dbReference type="Proteomes" id="UP000663855"/>
    </source>
</evidence>
<evidence type="ECO:0000256" key="3">
    <source>
        <dbReference type="ARBA" id="ARBA00022691"/>
    </source>
</evidence>
<dbReference type="Pfam" id="PF00891">
    <property type="entry name" value="Methyltransf_2"/>
    <property type="match status" value="1"/>
</dbReference>
<keyword evidence="3" id="KW-0949">S-adenosyl-L-methionine</keyword>
<accession>A0A815XNT8</accession>
<dbReference type="SUPFAM" id="SSF46785">
    <property type="entry name" value="Winged helix' DNA-binding domain"/>
    <property type="match status" value="1"/>
</dbReference>
<dbReference type="Proteomes" id="UP000663855">
    <property type="component" value="Unassembled WGS sequence"/>
</dbReference>
<comment type="caution">
    <text evidence="6">The sequence shown here is derived from an EMBL/GenBank/DDBJ whole genome shotgun (WGS) entry which is preliminary data.</text>
</comment>
<reference evidence="6" key="1">
    <citation type="submission" date="2021-02" db="EMBL/GenBank/DDBJ databases">
        <authorList>
            <person name="Nowell W R."/>
        </authorList>
    </citation>
    <scope>NUCLEOTIDE SEQUENCE</scope>
</reference>
<dbReference type="Proteomes" id="UP000681967">
    <property type="component" value="Unassembled WGS sequence"/>
</dbReference>
<dbReference type="InterPro" id="IPR016461">
    <property type="entry name" value="COMT-like"/>
</dbReference>
<gene>
    <name evidence="7" type="ORF">BYL167_LOCUS12667</name>
    <name evidence="6" type="ORF">CJN711_LOCUS31081</name>
</gene>
<evidence type="ECO:0000256" key="2">
    <source>
        <dbReference type="ARBA" id="ARBA00022679"/>
    </source>
</evidence>
<dbReference type="AlphaFoldDB" id="A0A815XNT8"/>
<dbReference type="PROSITE" id="PS51683">
    <property type="entry name" value="SAM_OMT_II"/>
    <property type="match status" value="1"/>
</dbReference>
<proteinExistence type="predicted"/>
<evidence type="ECO:0000313" key="6">
    <source>
        <dbReference type="EMBL" id="CAF1560358.1"/>
    </source>
</evidence>
<dbReference type="InterPro" id="IPR001077">
    <property type="entry name" value="COMT_C"/>
</dbReference>
<dbReference type="EMBL" id="CAJOBH010004224">
    <property type="protein sequence ID" value="CAF3982085.1"/>
    <property type="molecule type" value="Genomic_DNA"/>
</dbReference>
<dbReference type="GO" id="GO:0032259">
    <property type="term" value="P:methylation"/>
    <property type="evidence" value="ECO:0007669"/>
    <property type="project" value="UniProtKB-KW"/>
</dbReference>
<dbReference type="InterPro" id="IPR036390">
    <property type="entry name" value="WH_DNA-bd_sf"/>
</dbReference>
<dbReference type="GO" id="GO:0008171">
    <property type="term" value="F:O-methyltransferase activity"/>
    <property type="evidence" value="ECO:0007669"/>
    <property type="project" value="InterPro"/>
</dbReference>
<protein>
    <recommendedName>
        <fullName evidence="5">O-methyltransferase C-terminal domain-containing protein</fullName>
    </recommendedName>
</protein>
<dbReference type="EMBL" id="CAJNOV010014782">
    <property type="protein sequence ID" value="CAF1560358.1"/>
    <property type="molecule type" value="Genomic_DNA"/>
</dbReference>
<evidence type="ECO:0000256" key="4">
    <source>
        <dbReference type="PIRSR" id="PIRSR005739-1"/>
    </source>
</evidence>
<feature type="domain" description="O-methyltransferase C-terminal" evidence="5">
    <location>
        <begin position="158"/>
        <end position="367"/>
    </location>
</feature>
<dbReference type="Gene3D" id="1.10.10.10">
    <property type="entry name" value="Winged helix-like DNA-binding domain superfamily/Winged helix DNA-binding domain"/>
    <property type="match status" value="1"/>
</dbReference>
<dbReference type="InterPro" id="IPR029063">
    <property type="entry name" value="SAM-dependent_MTases_sf"/>
</dbReference>
<dbReference type="PIRSF" id="PIRSF005739">
    <property type="entry name" value="O-mtase"/>
    <property type="match status" value="1"/>
</dbReference>
<evidence type="ECO:0000259" key="5">
    <source>
        <dbReference type="Pfam" id="PF00891"/>
    </source>
</evidence>
<dbReference type="InterPro" id="IPR036388">
    <property type="entry name" value="WH-like_DNA-bd_sf"/>
</dbReference>
<evidence type="ECO:0000313" key="7">
    <source>
        <dbReference type="EMBL" id="CAF3982085.1"/>
    </source>
</evidence>
<feature type="active site" description="Proton acceptor" evidence="4">
    <location>
        <position position="291"/>
    </location>
</feature>
<keyword evidence="2" id="KW-0808">Transferase</keyword>
<dbReference type="SUPFAM" id="SSF53335">
    <property type="entry name" value="S-adenosyl-L-methionine-dependent methyltransferases"/>
    <property type="match status" value="1"/>
</dbReference>
<dbReference type="Gene3D" id="3.40.50.150">
    <property type="entry name" value="Vaccinia Virus protein VP39"/>
    <property type="match status" value="1"/>
</dbReference>
<evidence type="ECO:0000256" key="1">
    <source>
        <dbReference type="ARBA" id="ARBA00022603"/>
    </source>
</evidence>
<keyword evidence="1" id="KW-0489">Methyltransferase</keyword>
<organism evidence="6 8">
    <name type="scientific">Rotaria magnacalcarata</name>
    <dbReference type="NCBI Taxonomy" id="392030"/>
    <lineage>
        <taxon>Eukaryota</taxon>
        <taxon>Metazoa</taxon>
        <taxon>Spiralia</taxon>
        <taxon>Gnathifera</taxon>
        <taxon>Rotifera</taxon>
        <taxon>Eurotatoria</taxon>
        <taxon>Bdelloidea</taxon>
        <taxon>Philodinida</taxon>
        <taxon>Philodinidae</taxon>
        <taxon>Rotaria</taxon>
    </lineage>
</organism>
<dbReference type="PANTHER" id="PTHR11746">
    <property type="entry name" value="O-METHYLTRANSFERASE"/>
    <property type="match status" value="1"/>
</dbReference>